<feature type="region of interest" description="Disordered" evidence="1">
    <location>
        <begin position="269"/>
        <end position="291"/>
    </location>
</feature>
<accession>A0A4C1WET6</accession>
<organism evidence="2 3">
    <name type="scientific">Eumeta variegata</name>
    <name type="common">Bagworm moth</name>
    <name type="synonym">Eumeta japonica</name>
    <dbReference type="NCBI Taxonomy" id="151549"/>
    <lineage>
        <taxon>Eukaryota</taxon>
        <taxon>Metazoa</taxon>
        <taxon>Ecdysozoa</taxon>
        <taxon>Arthropoda</taxon>
        <taxon>Hexapoda</taxon>
        <taxon>Insecta</taxon>
        <taxon>Pterygota</taxon>
        <taxon>Neoptera</taxon>
        <taxon>Endopterygota</taxon>
        <taxon>Lepidoptera</taxon>
        <taxon>Glossata</taxon>
        <taxon>Ditrysia</taxon>
        <taxon>Tineoidea</taxon>
        <taxon>Psychidae</taxon>
        <taxon>Oiketicinae</taxon>
        <taxon>Eumeta</taxon>
    </lineage>
</organism>
<protein>
    <submittedName>
        <fullName evidence="2">Uncharacterized protein</fullName>
    </submittedName>
</protein>
<evidence type="ECO:0000313" key="2">
    <source>
        <dbReference type="EMBL" id="GBP48684.1"/>
    </source>
</evidence>
<proteinExistence type="predicted"/>
<evidence type="ECO:0000256" key="1">
    <source>
        <dbReference type="SAM" id="MobiDB-lite"/>
    </source>
</evidence>
<gene>
    <name evidence="2" type="ORF">EVAR_103049_1</name>
</gene>
<dbReference type="EMBL" id="BGZK01000528">
    <property type="protein sequence ID" value="GBP48684.1"/>
    <property type="molecule type" value="Genomic_DNA"/>
</dbReference>
<evidence type="ECO:0000313" key="3">
    <source>
        <dbReference type="Proteomes" id="UP000299102"/>
    </source>
</evidence>
<dbReference type="AlphaFoldDB" id="A0A4C1WET6"/>
<keyword evidence="3" id="KW-1185">Reference proteome</keyword>
<dbReference type="Proteomes" id="UP000299102">
    <property type="component" value="Unassembled WGS sequence"/>
</dbReference>
<reference evidence="2 3" key="1">
    <citation type="journal article" date="2019" name="Commun. Biol.">
        <title>The bagworm genome reveals a unique fibroin gene that provides high tensile strength.</title>
        <authorList>
            <person name="Kono N."/>
            <person name="Nakamura H."/>
            <person name="Ohtoshi R."/>
            <person name="Tomita M."/>
            <person name="Numata K."/>
            <person name="Arakawa K."/>
        </authorList>
    </citation>
    <scope>NUCLEOTIDE SEQUENCE [LARGE SCALE GENOMIC DNA]</scope>
</reference>
<sequence length="291" mass="32641">MTSSTRSKLKRFMEISKHRVAKAVTDSGVQQSETGPALLSTVHHTLRGWIGHHKIQKAQALPRVTETGRKLSDFTVAVRNCVAVLSDIDIDDFVNNLQLEKELLEKLTPFLQKQVRSAHTALIAGKTRVAPNKSISISRLELLAVLLTFRLASTILTEQSAIKRERILFTTNRLRSLDPALIDGVLRVGGRVQHASALAPEKSTPSFWMAAIEQFSYWSKIITAESKVLWRPTMYVRNIEDCYDKNYGTYVEITSYTIERRTAHVIASPQHSSTAAPMSRRNHPPRCPSAV</sequence>
<dbReference type="InterPro" id="IPR008042">
    <property type="entry name" value="Retrotrans_Pao"/>
</dbReference>
<dbReference type="Pfam" id="PF05380">
    <property type="entry name" value="Peptidase_A17"/>
    <property type="match status" value="1"/>
</dbReference>
<name>A0A4C1WET6_EUMVA</name>
<comment type="caution">
    <text evidence="2">The sequence shown here is derived from an EMBL/GenBank/DDBJ whole genome shotgun (WGS) entry which is preliminary data.</text>
</comment>